<evidence type="ECO:0000256" key="5">
    <source>
        <dbReference type="ARBA" id="ARBA00093604"/>
    </source>
</evidence>
<keyword evidence="1" id="KW-0521">NADP</keyword>
<dbReference type="PANTHER" id="PTHR14097">
    <property type="entry name" value="OXIDOREDUCTASE HTATIP2"/>
    <property type="match status" value="1"/>
</dbReference>
<keyword evidence="2" id="KW-0007">Acetylation</keyword>
<dbReference type="AlphaFoldDB" id="A0AA35JTG1"/>
<dbReference type="SUPFAM" id="SSF51735">
    <property type="entry name" value="NAD(P)-binding Rossmann-fold domains"/>
    <property type="match status" value="1"/>
</dbReference>
<sequence length="295" mass="32138">MAPGRPSPLSNPAREAESARRARAHASPSASSRRRKGRAAAVCLLSAGKCIVYIGFMTVPSTEEMKSFWKSFQEKNQTCFILGASGETGKELLAELLRRQLFSKITLIGRRKLEGSLYSNVSQEVVDFEKLDESAAAFQGHDVGFCCLGTTKAKAGVDGFVRVDRDYVEHSARLAKAGGCHHFVLQSSKGANSSSRFFYLRVKGEAEDRVQAVGFDHCSIFRPAVLLCDRQESRPAEWMAQKFLGVVALVCPTALSVPTVTVAQAMLNHVVMPGKEGQKVYVLENADIHALGQAK</sequence>
<accession>A0AA35JTG1</accession>
<organism evidence="8 9">
    <name type="scientific">Podarcis lilfordi</name>
    <name type="common">Lilford's wall lizard</name>
    <dbReference type="NCBI Taxonomy" id="74358"/>
    <lineage>
        <taxon>Eukaryota</taxon>
        <taxon>Metazoa</taxon>
        <taxon>Chordata</taxon>
        <taxon>Craniata</taxon>
        <taxon>Vertebrata</taxon>
        <taxon>Euteleostomi</taxon>
        <taxon>Lepidosauria</taxon>
        <taxon>Squamata</taxon>
        <taxon>Bifurcata</taxon>
        <taxon>Unidentata</taxon>
        <taxon>Episquamata</taxon>
        <taxon>Laterata</taxon>
        <taxon>Lacertibaenia</taxon>
        <taxon>Lacertidae</taxon>
        <taxon>Podarcis</taxon>
    </lineage>
</organism>
<dbReference type="Gene3D" id="3.40.50.720">
    <property type="entry name" value="NAD(P)-binding Rossmann-like Domain"/>
    <property type="match status" value="1"/>
</dbReference>
<evidence type="ECO:0000256" key="3">
    <source>
        <dbReference type="ARBA" id="ARBA00023157"/>
    </source>
</evidence>
<dbReference type="InterPro" id="IPR016040">
    <property type="entry name" value="NAD(P)-bd_dom"/>
</dbReference>
<feature type="domain" description="Semialdehyde dehydrogenase NAD-binding" evidence="7">
    <location>
        <begin position="78"/>
        <end position="177"/>
    </location>
</feature>
<dbReference type="InterPro" id="IPR036291">
    <property type="entry name" value="NAD(P)-bd_dom_sf"/>
</dbReference>
<dbReference type="SMART" id="SM00859">
    <property type="entry name" value="Semialdhyde_dh"/>
    <property type="match status" value="1"/>
</dbReference>
<dbReference type="EMBL" id="OX395127">
    <property type="protein sequence ID" value="CAI5764959.1"/>
    <property type="molecule type" value="Genomic_DNA"/>
</dbReference>
<dbReference type="InterPro" id="IPR000534">
    <property type="entry name" value="Semialdehyde_DH_NAD-bd"/>
</dbReference>
<dbReference type="Proteomes" id="UP001178461">
    <property type="component" value="Chromosome 2"/>
</dbReference>
<comment type="subunit">
    <text evidence="4">Monomer. Forms homodimers during oxidative stress. Interacts (via N-terminus) with elongation factor EEF1A1 (via middle-region); the interaction is direct and competes with EEF1A1 binding to guanyl-nucleotide exchange factor EEF1B2, thereby inhibiting GDP for GTP exchange and reactivation of EEF1A1. Interacts with nuclear transport receptors XPO4, IPO5/RANBP5, IPO7, IPO9 and KPNB1 as well as GCN1L1/GCN1 and LRPPRC probably through their HEAT repeats. Binds NCOA5/CIA.</text>
</comment>
<proteinExistence type="predicted"/>
<dbReference type="PANTHER" id="PTHR14097:SF7">
    <property type="entry name" value="OXIDOREDUCTASE HTATIP2"/>
    <property type="match status" value="1"/>
</dbReference>
<evidence type="ECO:0000313" key="9">
    <source>
        <dbReference type="Proteomes" id="UP001178461"/>
    </source>
</evidence>
<evidence type="ECO:0000259" key="7">
    <source>
        <dbReference type="SMART" id="SM00859"/>
    </source>
</evidence>
<gene>
    <name evidence="8" type="ORF">PODLI_1B002996</name>
</gene>
<dbReference type="GO" id="GO:1901607">
    <property type="term" value="P:alpha-amino acid biosynthetic process"/>
    <property type="evidence" value="ECO:0007669"/>
    <property type="project" value="UniProtKB-ARBA"/>
</dbReference>
<dbReference type="GO" id="GO:0051170">
    <property type="term" value="P:import into nucleus"/>
    <property type="evidence" value="ECO:0007669"/>
    <property type="project" value="TreeGrafter"/>
</dbReference>
<dbReference type="GO" id="GO:0005737">
    <property type="term" value="C:cytoplasm"/>
    <property type="evidence" value="ECO:0007669"/>
    <property type="project" value="TreeGrafter"/>
</dbReference>
<dbReference type="GO" id="GO:0051287">
    <property type="term" value="F:NAD binding"/>
    <property type="evidence" value="ECO:0007669"/>
    <property type="project" value="InterPro"/>
</dbReference>
<dbReference type="Pfam" id="PF13460">
    <property type="entry name" value="NAD_binding_10"/>
    <property type="match status" value="1"/>
</dbReference>
<dbReference type="GO" id="GO:0016620">
    <property type="term" value="F:oxidoreductase activity, acting on the aldehyde or oxo group of donors, NAD or NADP as acceptor"/>
    <property type="evidence" value="ECO:0007669"/>
    <property type="project" value="InterPro"/>
</dbReference>
<evidence type="ECO:0000256" key="4">
    <source>
        <dbReference type="ARBA" id="ARBA00093483"/>
    </source>
</evidence>
<feature type="region of interest" description="Disordered" evidence="6">
    <location>
        <begin position="1"/>
        <end position="33"/>
    </location>
</feature>
<protein>
    <recommendedName>
        <fullName evidence="5">Protein HTATIP2</fullName>
    </recommendedName>
</protein>
<evidence type="ECO:0000313" key="8">
    <source>
        <dbReference type="EMBL" id="CAI5764959.1"/>
    </source>
</evidence>
<evidence type="ECO:0000256" key="6">
    <source>
        <dbReference type="SAM" id="MobiDB-lite"/>
    </source>
</evidence>
<name>A0AA35JTG1_9SAUR</name>
<evidence type="ECO:0000256" key="2">
    <source>
        <dbReference type="ARBA" id="ARBA00022990"/>
    </source>
</evidence>
<dbReference type="FunFam" id="3.40.50.720:FF:000271">
    <property type="entry name" value="oxidoreductase HTATIP2 isoform X1"/>
    <property type="match status" value="1"/>
</dbReference>
<keyword evidence="3" id="KW-1015">Disulfide bond</keyword>
<dbReference type="CDD" id="cd05250">
    <property type="entry name" value="CC3_like_SDR_a"/>
    <property type="match status" value="1"/>
</dbReference>
<keyword evidence="9" id="KW-1185">Reference proteome</keyword>
<evidence type="ECO:0000256" key="1">
    <source>
        <dbReference type="ARBA" id="ARBA00022857"/>
    </source>
</evidence>
<reference evidence="8" key="1">
    <citation type="submission" date="2022-12" db="EMBL/GenBank/DDBJ databases">
        <authorList>
            <person name="Alioto T."/>
            <person name="Alioto T."/>
            <person name="Gomez Garrido J."/>
        </authorList>
    </citation>
    <scope>NUCLEOTIDE SEQUENCE</scope>
</reference>